<keyword evidence="4" id="KW-0804">Transcription</keyword>
<reference evidence="9 10" key="1">
    <citation type="submission" date="2024-01" db="EMBL/GenBank/DDBJ databases">
        <title>Comparative genomics of Cryptococcus and Kwoniella reveals pathogenesis evolution and contrasting modes of karyotype evolution via chromosome fusion or intercentromeric recombination.</title>
        <authorList>
            <person name="Coelho M.A."/>
            <person name="David-Palma M."/>
            <person name="Shea T."/>
            <person name="Bowers K."/>
            <person name="McGinley-Smith S."/>
            <person name="Mohammad A.W."/>
            <person name="Gnirke A."/>
            <person name="Yurkov A.M."/>
            <person name="Nowrousian M."/>
            <person name="Sun S."/>
            <person name="Cuomo C.A."/>
            <person name="Heitman J."/>
        </authorList>
    </citation>
    <scope>NUCLEOTIDE SEQUENCE [LARGE SCALE GENOMIC DNA]</scope>
    <source>
        <strain evidence="9 10">CBS 6074</strain>
    </source>
</reference>
<keyword evidence="7" id="KW-1133">Transmembrane helix</keyword>
<proteinExistence type="predicted"/>
<sequence length="563" mass="63046">MSPGESSRNNPYRSLRACLPCRQSKVRCSGSRPCNRCRLSFHIALERHISVRPPISSLPSVASFSGHHNQHRGGKRRPSSSPSTHNQNSHDSRLPSPTTGTEGHELPHPYLSEDQLQLWSKELGYAPKKQARSRATAGLIEVGIVLEEQAMLYFELYKEHLSRRNPLLQPITTFPNTPTLLRDAVITLEVRCDTPRNSGLHGRCAQFTRRRLVLAGKVNQDDIHAAIIFGAWHADMRTIRMAVGWAYEVGLHRSTSALERLVMDVLLQCGTTMVCILLRFREALPVTYNEEYTAEAQHLADSEESGLFSLIEEYDAQMIEWGSNWQADMNTSVVLPKTSSTAQFLRDRARFRVTLAFARCYIYSFALRGVKSNNGIVTEVRSQCIKTATSCALDAIRLSLEIRVYQITLNSSMEFMLRHAFGFSIGFIFAAMMFAPQIALLPEMPKVLKPLAKLLRSMSESSNTGEDIRVLLGRVESLVLTVDDLQRANNTNSDATLSEGLHMLNSNPSIGDNVSPQDIFPEFGGDGYMQSLFANLTDDPVWSQALDQDFGFQDWALDYNANG</sequence>
<evidence type="ECO:0000256" key="6">
    <source>
        <dbReference type="SAM" id="MobiDB-lite"/>
    </source>
</evidence>
<keyword evidence="5" id="KW-0539">Nucleus</keyword>
<evidence type="ECO:0000259" key="8">
    <source>
        <dbReference type="PROSITE" id="PS50048"/>
    </source>
</evidence>
<gene>
    <name evidence="9" type="ORF">L201_004569</name>
</gene>
<keyword evidence="7" id="KW-0812">Transmembrane</keyword>
<evidence type="ECO:0000313" key="10">
    <source>
        <dbReference type="Proteomes" id="UP001355207"/>
    </source>
</evidence>
<keyword evidence="2" id="KW-0805">Transcription regulation</keyword>
<dbReference type="AlphaFoldDB" id="A0AAX4JXJ1"/>
<dbReference type="PANTHER" id="PTHR31845">
    <property type="entry name" value="FINGER DOMAIN PROTEIN, PUTATIVE-RELATED"/>
    <property type="match status" value="1"/>
</dbReference>
<keyword evidence="7" id="KW-0472">Membrane</keyword>
<dbReference type="CDD" id="cd00067">
    <property type="entry name" value="GAL4"/>
    <property type="match status" value="1"/>
</dbReference>
<comment type="subcellular location">
    <subcellularLocation>
        <location evidence="1">Nucleus</location>
    </subcellularLocation>
</comment>
<feature type="region of interest" description="Disordered" evidence="6">
    <location>
        <begin position="60"/>
        <end position="108"/>
    </location>
</feature>
<dbReference type="Proteomes" id="UP001355207">
    <property type="component" value="Chromosome 6"/>
</dbReference>
<dbReference type="GO" id="GO:0000981">
    <property type="term" value="F:DNA-binding transcription factor activity, RNA polymerase II-specific"/>
    <property type="evidence" value="ECO:0007669"/>
    <property type="project" value="InterPro"/>
</dbReference>
<dbReference type="PROSITE" id="PS50048">
    <property type="entry name" value="ZN2_CY6_FUNGAL_2"/>
    <property type="match status" value="1"/>
</dbReference>
<evidence type="ECO:0000256" key="2">
    <source>
        <dbReference type="ARBA" id="ARBA00023015"/>
    </source>
</evidence>
<feature type="domain" description="Zn(2)-C6 fungal-type" evidence="8">
    <location>
        <begin position="17"/>
        <end position="37"/>
    </location>
</feature>
<feature type="compositionally biased region" description="Basic residues" evidence="6">
    <location>
        <begin position="68"/>
        <end position="78"/>
    </location>
</feature>
<evidence type="ECO:0000256" key="4">
    <source>
        <dbReference type="ARBA" id="ARBA00023163"/>
    </source>
</evidence>
<keyword evidence="3" id="KW-0238">DNA-binding</keyword>
<dbReference type="PANTHER" id="PTHR31845:SF17">
    <property type="entry name" value="ZN(II)2CYS6 TRANSCRIPTION FACTOR (EUROFUNG)"/>
    <property type="match status" value="1"/>
</dbReference>
<dbReference type="SUPFAM" id="SSF57701">
    <property type="entry name" value="Zn2/Cys6 DNA-binding domain"/>
    <property type="match status" value="1"/>
</dbReference>
<dbReference type="GeneID" id="91095239"/>
<organism evidence="9 10">
    <name type="scientific">Kwoniella dendrophila CBS 6074</name>
    <dbReference type="NCBI Taxonomy" id="1295534"/>
    <lineage>
        <taxon>Eukaryota</taxon>
        <taxon>Fungi</taxon>
        <taxon>Dikarya</taxon>
        <taxon>Basidiomycota</taxon>
        <taxon>Agaricomycotina</taxon>
        <taxon>Tremellomycetes</taxon>
        <taxon>Tremellales</taxon>
        <taxon>Cryptococcaceae</taxon>
        <taxon>Kwoniella</taxon>
    </lineage>
</organism>
<evidence type="ECO:0000256" key="3">
    <source>
        <dbReference type="ARBA" id="ARBA00023125"/>
    </source>
</evidence>
<keyword evidence="10" id="KW-1185">Reference proteome</keyword>
<dbReference type="InterPro" id="IPR051089">
    <property type="entry name" value="prtT"/>
</dbReference>
<dbReference type="Gene3D" id="4.10.240.10">
    <property type="entry name" value="Zn(2)-C6 fungal-type DNA-binding domain"/>
    <property type="match status" value="1"/>
</dbReference>
<feature type="transmembrane region" description="Helical" evidence="7">
    <location>
        <begin position="420"/>
        <end position="441"/>
    </location>
</feature>
<dbReference type="GO" id="GO:0008270">
    <property type="term" value="F:zinc ion binding"/>
    <property type="evidence" value="ECO:0007669"/>
    <property type="project" value="InterPro"/>
</dbReference>
<evidence type="ECO:0000256" key="1">
    <source>
        <dbReference type="ARBA" id="ARBA00004123"/>
    </source>
</evidence>
<dbReference type="EMBL" id="CP144103">
    <property type="protein sequence ID" value="WWC89644.1"/>
    <property type="molecule type" value="Genomic_DNA"/>
</dbReference>
<protein>
    <recommendedName>
        <fullName evidence="8">Zn(2)-C6 fungal-type domain-containing protein</fullName>
    </recommendedName>
</protein>
<name>A0AAX4JXJ1_9TREE</name>
<accession>A0AAX4JXJ1</accession>
<dbReference type="GO" id="GO:0005634">
    <property type="term" value="C:nucleus"/>
    <property type="evidence" value="ECO:0007669"/>
    <property type="project" value="UniProtKB-SubCell"/>
</dbReference>
<evidence type="ECO:0000256" key="7">
    <source>
        <dbReference type="SAM" id="Phobius"/>
    </source>
</evidence>
<dbReference type="InterPro" id="IPR036864">
    <property type="entry name" value="Zn2-C6_fun-type_DNA-bd_sf"/>
</dbReference>
<dbReference type="Pfam" id="PF00172">
    <property type="entry name" value="Zn_clus"/>
    <property type="match status" value="1"/>
</dbReference>
<dbReference type="RefSeq" id="XP_066076407.1">
    <property type="nucleotide sequence ID" value="XM_066220310.1"/>
</dbReference>
<evidence type="ECO:0000256" key="5">
    <source>
        <dbReference type="ARBA" id="ARBA00023242"/>
    </source>
</evidence>
<evidence type="ECO:0000313" key="9">
    <source>
        <dbReference type="EMBL" id="WWC89644.1"/>
    </source>
</evidence>
<dbReference type="GO" id="GO:0000976">
    <property type="term" value="F:transcription cis-regulatory region binding"/>
    <property type="evidence" value="ECO:0007669"/>
    <property type="project" value="TreeGrafter"/>
</dbReference>
<dbReference type="InterPro" id="IPR001138">
    <property type="entry name" value="Zn2Cys6_DnaBD"/>
</dbReference>